<accession>A0A085ZZK0</accession>
<gene>
    <name evidence="1" type="ORF">IW15_22125</name>
</gene>
<dbReference type="InterPro" id="IPR032774">
    <property type="entry name" value="WG_beta_rep"/>
</dbReference>
<dbReference type="AlphaFoldDB" id="A0A085ZZK0"/>
<dbReference type="Proteomes" id="UP000028705">
    <property type="component" value="Unassembled WGS sequence"/>
</dbReference>
<reference evidence="1 2" key="1">
    <citation type="submission" date="2014-07" db="EMBL/GenBank/DDBJ databases">
        <title>Genome of Chryseobacterium soli DSM 19298.</title>
        <authorList>
            <person name="Stropko S.J."/>
            <person name="Pipes S.E."/>
            <person name="Newman J."/>
        </authorList>
    </citation>
    <scope>NUCLEOTIDE SEQUENCE [LARGE SCALE GENOMIC DNA]</scope>
    <source>
        <strain evidence="1 2">DSM 19298</strain>
    </source>
</reference>
<dbReference type="Pfam" id="PF14903">
    <property type="entry name" value="WG_beta_rep"/>
    <property type="match status" value="2"/>
</dbReference>
<evidence type="ECO:0008006" key="3">
    <source>
        <dbReference type="Google" id="ProtNLM"/>
    </source>
</evidence>
<evidence type="ECO:0000313" key="1">
    <source>
        <dbReference type="EMBL" id="KFF09864.1"/>
    </source>
</evidence>
<dbReference type="STRING" id="445961.IW15_22125"/>
<comment type="caution">
    <text evidence="1">The sequence shown here is derived from an EMBL/GenBank/DDBJ whole genome shotgun (WGS) entry which is preliminary data.</text>
</comment>
<dbReference type="EMBL" id="JPRH01000016">
    <property type="protein sequence ID" value="KFF09864.1"/>
    <property type="molecule type" value="Genomic_DNA"/>
</dbReference>
<name>A0A085ZZK0_9FLAO</name>
<protein>
    <recommendedName>
        <fullName evidence="3">WG repeat-containing protein</fullName>
    </recommendedName>
</protein>
<evidence type="ECO:0000313" key="2">
    <source>
        <dbReference type="Proteomes" id="UP000028705"/>
    </source>
</evidence>
<proteinExistence type="predicted"/>
<sequence length="327" mass="37685">MRQIITILFIVFSVTIFSQNKIEFDKFPFDIEALKDLSYKKDSIMPKFIGDKFYYININTNKKISEAGFVAAYPFVGRKSTIIKMEDNFGVIDMNGNILVKPIYKVFQLWHTSMRENFVALCHINSCSSFDVFDLAKGDYIVPGLGCAVPYFERERLISFRGKNNKYGVNGVDENYQNPKTVLKPVFDSIYDIRRNLVIAKKNGKIGIVNGNNKTILPFTYDKIILSNEIPNLIGLKINSIWEYYDLSDKLGLILKSKYECKNIGEIIINNGFGIYKVNDKYNILFNDGTSLNNNYDWISNKGTIAIDNNKVYIFGNEKIPFLYYEK</sequence>
<dbReference type="eggNOG" id="ENOG5030J3G">
    <property type="taxonomic scope" value="Bacteria"/>
</dbReference>
<organism evidence="1 2">
    <name type="scientific">Chryseobacterium soli</name>
    <dbReference type="NCBI Taxonomy" id="445961"/>
    <lineage>
        <taxon>Bacteria</taxon>
        <taxon>Pseudomonadati</taxon>
        <taxon>Bacteroidota</taxon>
        <taxon>Flavobacteriia</taxon>
        <taxon>Flavobacteriales</taxon>
        <taxon>Weeksellaceae</taxon>
        <taxon>Chryseobacterium group</taxon>
        <taxon>Chryseobacterium</taxon>
    </lineage>
</organism>
<dbReference type="RefSeq" id="WP_034715515.1">
    <property type="nucleotide sequence ID" value="NZ_JPRH01000016.1"/>
</dbReference>
<keyword evidence="2" id="KW-1185">Reference proteome</keyword>